<dbReference type="EMBL" id="MGIL01000020">
    <property type="protein sequence ID" value="OGM87874.1"/>
    <property type="molecule type" value="Genomic_DNA"/>
</dbReference>
<evidence type="ECO:0000313" key="4">
    <source>
        <dbReference type="Proteomes" id="UP000177596"/>
    </source>
</evidence>
<feature type="domain" description="SH3b" evidence="2">
    <location>
        <begin position="206"/>
        <end position="279"/>
    </location>
</feature>
<evidence type="ECO:0000256" key="1">
    <source>
        <dbReference type="SAM" id="Phobius"/>
    </source>
</evidence>
<sequence length="291" mass="31064">MKVAKIVIVSLVSLASLITAIFFLIGYLREKPGGISVSSDPVSDVYINGILVGKTPYKNTYEAGEITLKMVPSSSEPNLMAYETKITLVSGIETVVEREFGETEDSSSGDIISFDKIGSQETGLIVISIPENAQVSVDGLPQGFAPYKTSGISPAKHQITVKAPGYAGRVMTLNTRAGYRLSLFAKLAKDLAPEPTPTPAPVARTYVQILSTPTGFLRVRSGPGTSGSEIAQVKPGSQYLFLDEDAATGWVKIQYEEPKAGLPNGIEGWVSGQYVKKVTQVQEATQSATLK</sequence>
<dbReference type="AlphaFoldDB" id="A0A1F8DGY2"/>
<evidence type="ECO:0000313" key="3">
    <source>
        <dbReference type="EMBL" id="OGM87874.1"/>
    </source>
</evidence>
<organism evidence="3 4">
    <name type="scientific">Candidatus Woesebacteria bacterium RIFOXYD1_FULL_43_18</name>
    <dbReference type="NCBI Taxonomy" id="1802551"/>
    <lineage>
        <taxon>Bacteria</taxon>
        <taxon>Candidatus Woeseibacteriota</taxon>
    </lineage>
</organism>
<keyword evidence="1" id="KW-0812">Transmembrane</keyword>
<dbReference type="SMART" id="SM00287">
    <property type="entry name" value="SH3b"/>
    <property type="match status" value="1"/>
</dbReference>
<comment type="caution">
    <text evidence="3">The sequence shown here is derived from an EMBL/GenBank/DDBJ whole genome shotgun (WGS) entry which is preliminary data.</text>
</comment>
<protein>
    <recommendedName>
        <fullName evidence="2">SH3b domain-containing protein</fullName>
    </recommendedName>
</protein>
<keyword evidence="1" id="KW-1133">Transmembrane helix</keyword>
<dbReference type="Proteomes" id="UP000177596">
    <property type="component" value="Unassembled WGS sequence"/>
</dbReference>
<dbReference type="InterPro" id="IPR013229">
    <property type="entry name" value="PEGA"/>
</dbReference>
<reference evidence="3 4" key="1">
    <citation type="journal article" date="2016" name="Nat. Commun.">
        <title>Thousands of microbial genomes shed light on interconnected biogeochemical processes in an aquifer system.</title>
        <authorList>
            <person name="Anantharaman K."/>
            <person name="Brown C.T."/>
            <person name="Hug L.A."/>
            <person name="Sharon I."/>
            <person name="Castelle C.J."/>
            <person name="Probst A.J."/>
            <person name="Thomas B.C."/>
            <person name="Singh A."/>
            <person name="Wilkins M.J."/>
            <person name="Karaoz U."/>
            <person name="Brodie E.L."/>
            <person name="Williams K.H."/>
            <person name="Hubbard S.S."/>
            <person name="Banfield J.F."/>
        </authorList>
    </citation>
    <scope>NUCLEOTIDE SEQUENCE [LARGE SCALE GENOMIC DNA]</scope>
</reference>
<evidence type="ECO:0000259" key="2">
    <source>
        <dbReference type="PROSITE" id="PS51781"/>
    </source>
</evidence>
<keyword evidence="1" id="KW-0472">Membrane</keyword>
<dbReference type="PROSITE" id="PS51781">
    <property type="entry name" value="SH3B"/>
    <property type="match status" value="1"/>
</dbReference>
<gene>
    <name evidence="3" type="ORF">A2573_01560</name>
</gene>
<dbReference type="Pfam" id="PF08239">
    <property type="entry name" value="SH3_3"/>
    <property type="match status" value="1"/>
</dbReference>
<dbReference type="Pfam" id="PF08308">
    <property type="entry name" value="PEGA"/>
    <property type="match status" value="2"/>
</dbReference>
<feature type="transmembrane region" description="Helical" evidence="1">
    <location>
        <begin position="6"/>
        <end position="28"/>
    </location>
</feature>
<proteinExistence type="predicted"/>
<accession>A0A1F8DGY2</accession>
<dbReference type="Gene3D" id="2.30.30.40">
    <property type="entry name" value="SH3 Domains"/>
    <property type="match status" value="1"/>
</dbReference>
<name>A0A1F8DGY2_9BACT</name>
<dbReference type="InterPro" id="IPR003646">
    <property type="entry name" value="SH3-like_bac-type"/>
</dbReference>